<dbReference type="Gene3D" id="1.10.260.100">
    <property type="match status" value="1"/>
</dbReference>
<evidence type="ECO:0000256" key="14">
    <source>
        <dbReference type="ARBA" id="ARBA00075189"/>
    </source>
</evidence>
<dbReference type="STRING" id="126957.T1JDD4"/>
<evidence type="ECO:0000256" key="17">
    <source>
        <dbReference type="SAM" id="MobiDB-lite"/>
    </source>
</evidence>
<feature type="compositionally biased region" description="Low complexity" evidence="17">
    <location>
        <begin position="302"/>
        <end position="330"/>
    </location>
</feature>
<dbReference type="CDD" id="cd14399">
    <property type="entry name" value="UBA_PLICs"/>
    <property type="match status" value="1"/>
</dbReference>
<dbReference type="Gene3D" id="1.10.8.10">
    <property type="entry name" value="DNA helicase RuvA subunit, C-terminal domain"/>
    <property type="match status" value="1"/>
</dbReference>
<comment type="subunit">
    <text evidence="11">Homooligomer. Binds signal sequences of proteins that are targeted to the endoplasmic reticulum. Interacts (via UBA domain) with GJA1 (not ubiquitinated) and with ubiquitin; both compete for the same binding site. Interacts (via UBA domain) with ubiquitin and with polyubiquitin chains. Interacts (via ubiquitin-like domain) with PSMD2 and PSMD4, regulatory subunits of the 26S proteasome. Interacts with ATXN1/SCA1; interaction with ATXN1 inhibits polyubiquitination of UBQLN4 and interferes with PSMD4 binding. Interacts with HERPUD1. Interacts (via ubiquitin-like domain) with UBQLN1 (via UBA domain). Interacts with UBQLN2. Interacts (via STI1 1 and 2 domains) with MAP1LC3A/B/C. Interacts with BAG6. Interacts with MRE11 (when ubiquitinated); interaction with ubiquitinated MRE11 leads to MRE11 removal from chromatin. Interacts with DESI1/POST; leading to nuclear export. Interacts with BCL2A1 and BCL2L10.</text>
</comment>
<feature type="compositionally biased region" description="Low complexity" evidence="17">
    <location>
        <begin position="468"/>
        <end position="484"/>
    </location>
</feature>
<evidence type="ECO:0000256" key="10">
    <source>
        <dbReference type="ARBA" id="ARBA00023204"/>
    </source>
</evidence>
<feature type="compositionally biased region" description="Pro residues" evidence="17">
    <location>
        <begin position="453"/>
        <end position="467"/>
    </location>
</feature>
<dbReference type="CDD" id="cd01808">
    <property type="entry name" value="Ubl_PLICs"/>
    <property type="match status" value="1"/>
</dbReference>
<keyword evidence="5" id="KW-1017">Isopeptide bond</keyword>
<dbReference type="Pfam" id="PF00627">
    <property type="entry name" value="UBA"/>
    <property type="match status" value="1"/>
</dbReference>
<sequence>MADEESAKKINIIVKSSKGDKHTVETEEDATVKEFKEVIAPKFDCPLEQLCLIFAGKILKDHESLKSHGIKDGLTVHLVIKTGNRSQETSQPSRVDSTSVTTPGTSPFNFGFPGGLAGAGNLGFGNTNFVELQQRMQREIMNNPEMLRQMMDNPLVQALINNPEYMRQLILSNPQMQQLMERNPEVTHMLNNPELLRQTMELARNPTMLQELMRAQDRAISNLESLPGGYNALRRMYTDIQEPMLNAAQEQLGGNPFAALVNNEVINIADQRGTENREPLPNPWAPGSGGPPPAGGTGTVGDGAPPGIQTTTTTTDTTTTSTGKTTETGGNQQGIFNSPGMLSLMQQLIDNPQLMQNMLNAPYTQSMFSTLAQSPEMASQILGASPFFAGNPQLLDQMRTMLPAFLQQMQNPEVHNLMTNPQALQAVLQIQQGMEQLRTAAPNLMNGMGTNMTPPPPPPPPPFPPTQAPTGPTQTPTGTANTAPTAGEIPSSIPTPTSAQAQAFNQLMAQMISTLAPQAVPGQQPPEDQYRMQLEQLTAMGFMNREANLQALVATFGDVNAAVERLLQARQS</sequence>
<feature type="domain" description="UBA" evidence="18">
    <location>
        <begin position="526"/>
        <end position="569"/>
    </location>
</feature>
<evidence type="ECO:0000256" key="6">
    <source>
        <dbReference type="ARBA" id="ARBA00022553"/>
    </source>
</evidence>
<dbReference type="FunFam" id="1.10.8.10:FF:000077">
    <property type="entry name" value="Ubiquilin like"/>
    <property type="match status" value="1"/>
</dbReference>
<evidence type="ECO:0000256" key="9">
    <source>
        <dbReference type="ARBA" id="ARBA00022843"/>
    </source>
</evidence>
<feature type="region of interest" description="Disordered" evidence="17">
    <location>
        <begin position="272"/>
        <end position="338"/>
    </location>
</feature>
<dbReference type="FunFam" id="1.10.260.100:FF:000003">
    <property type="entry name" value="Ubiquilin 1"/>
    <property type="match status" value="1"/>
</dbReference>
<dbReference type="FunFam" id="1.10.260.100:FF:000001">
    <property type="entry name" value="Ubiquilin 1"/>
    <property type="match status" value="1"/>
</dbReference>
<dbReference type="PANTHER" id="PTHR10677:SF3">
    <property type="entry name" value="FI07626P-RELATED"/>
    <property type="match status" value="1"/>
</dbReference>
<dbReference type="GO" id="GO:0005783">
    <property type="term" value="C:endoplasmic reticulum"/>
    <property type="evidence" value="ECO:0007669"/>
    <property type="project" value="UniProtKB-SubCell"/>
</dbReference>
<dbReference type="PhylomeDB" id="T1JDD4"/>
<dbReference type="SMART" id="SM00165">
    <property type="entry name" value="UBA"/>
    <property type="match status" value="1"/>
</dbReference>
<dbReference type="GO" id="GO:0006511">
    <property type="term" value="P:ubiquitin-dependent protein catabolic process"/>
    <property type="evidence" value="ECO:0007669"/>
    <property type="project" value="TreeGrafter"/>
</dbReference>
<keyword evidence="9" id="KW-0832">Ubl conjugation</keyword>
<keyword evidence="6" id="KW-0597">Phosphoprotein</keyword>
<evidence type="ECO:0000313" key="21">
    <source>
        <dbReference type="Proteomes" id="UP000014500"/>
    </source>
</evidence>
<dbReference type="GO" id="GO:0006281">
    <property type="term" value="P:DNA repair"/>
    <property type="evidence" value="ECO:0007669"/>
    <property type="project" value="UniProtKB-KW"/>
</dbReference>
<dbReference type="OMA" id="EVRFQTQ"/>
<evidence type="ECO:0000259" key="18">
    <source>
        <dbReference type="PROSITE" id="PS50030"/>
    </source>
</evidence>
<feature type="region of interest" description="Disordered" evidence="17">
    <location>
        <begin position="83"/>
        <end position="106"/>
    </location>
</feature>
<dbReference type="Gene3D" id="3.10.20.90">
    <property type="entry name" value="Phosphatidylinositol 3-kinase Catalytic Subunit, Chain A, domain 1"/>
    <property type="match status" value="1"/>
</dbReference>
<keyword evidence="21" id="KW-1185">Reference proteome</keyword>
<evidence type="ECO:0000256" key="2">
    <source>
        <dbReference type="ARBA" id="ARBA00004286"/>
    </source>
</evidence>
<dbReference type="SUPFAM" id="SSF54236">
    <property type="entry name" value="Ubiquitin-like"/>
    <property type="match status" value="1"/>
</dbReference>
<evidence type="ECO:0000256" key="15">
    <source>
        <dbReference type="ARBA" id="ARBA00082499"/>
    </source>
</evidence>
<dbReference type="eggNOG" id="KOG0010">
    <property type="taxonomic scope" value="Eukaryota"/>
</dbReference>
<comment type="subcellular location">
    <subcellularLocation>
        <location evidence="2">Chromosome</location>
    </subcellularLocation>
    <subcellularLocation>
        <location evidence="3">Cytoplasm</location>
        <location evidence="3">Perinuclear region</location>
    </subcellularLocation>
    <subcellularLocation>
        <location evidence="1">Endoplasmic reticulum</location>
    </subcellularLocation>
</comment>
<dbReference type="Proteomes" id="UP000014500">
    <property type="component" value="Unassembled WGS sequence"/>
</dbReference>
<dbReference type="PANTHER" id="PTHR10677">
    <property type="entry name" value="UBIQUILIN"/>
    <property type="match status" value="1"/>
</dbReference>
<dbReference type="PROSITE" id="PS50030">
    <property type="entry name" value="UBA"/>
    <property type="match status" value="1"/>
</dbReference>
<dbReference type="InterPro" id="IPR000626">
    <property type="entry name" value="Ubiquitin-like_dom"/>
</dbReference>
<dbReference type="Pfam" id="PF00240">
    <property type="entry name" value="ubiquitin"/>
    <property type="match status" value="1"/>
</dbReference>
<feature type="region of interest" description="Disordered" evidence="17">
    <location>
        <begin position="450"/>
        <end position="484"/>
    </location>
</feature>
<keyword evidence="7" id="KW-0227">DNA damage</keyword>
<dbReference type="PROSITE" id="PS50053">
    <property type="entry name" value="UBIQUITIN_2"/>
    <property type="match status" value="1"/>
</dbReference>
<evidence type="ECO:0000259" key="19">
    <source>
        <dbReference type="PROSITE" id="PS50053"/>
    </source>
</evidence>
<dbReference type="InterPro" id="IPR029071">
    <property type="entry name" value="Ubiquitin-like_domsf"/>
</dbReference>
<evidence type="ECO:0000256" key="4">
    <source>
        <dbReference type="ARBA" id="ARBA00022454"/>
    </source>
</evidence>
<evidence type="ECO:0000256" key="5">
    <source>
        <dbReference type="ARBA" id="ARBA00022499"/>
    </source>
</evidence>
<name>T1JDD4_STRMM</name>
<evidence type="ECO:0000256" key="16">
    <source>
        <dbReference type="ARBA" id="ARBA00082590"/>
    </source>
</evidence>
<dbReference type="Pfam" id="PF23195">
    <property type="entry name" value="UBQLN1"/>
    <property type="match status" value="1"/>
</dbReference>
<evidence type="ECO:0000256" key="7">
    <source>
        <dbReference type="ARBA" id="ARBA00022763"/>
    </source>
</evidence>
<dbReference type="GO" id="GO:0005829">
    <property type="term" value="C:cytosol"/>
    <property type="evidence" value="ECO:0007669"/>
    <property type="project" value="UniProtKB-ARBA"/>
</dbReference>
<evidence type="ECO:0000256" key="11">
    <source>
        <dbReference type="ARBA" id="ARBA00061737"/>
    </source>
</evidence>
<dbReference type="InterPro" id="IPR015496">
    <property type="entry name" value="Ubiquilin"/>
</dbReference>
<dbReference type="SMART" id="SM00727">
    <property type="entry name" value="STI1"/>
    <property type="match status" value="4"/>
</dbReference>
<dbReference type="AlphaFoldDB" id="T1JDD4"/>
<reference evidence="20" key="2">
    <citation type="submission" date="2015-02" db="UniProtKB">
        <authorList>
            <consortium name="EnsemblMetazoa"/>
        </authorList>
    </citation>
    <scope>IDENTIFICATION</scope>
</reference>
<evidence type="ECO:0000256" key="13">
    <source>
        <dbReference type="ARBA" id="ARBA00074668"/>
    </source>
</evidence>
<feature type="compositionally biased region" description="Pro residues" evidence="17">
    <location>
        <begin position="280"/>
        <end position="294"/>
    </location>
</feature>
<dbReference type="InterPro" id="IPR009060">
    <property type="entry name" value="UBA-like_sf"/>
</dbReference>
<evidence type="ECO:0000256" key="1">
    <source>
        <dbReference type="ARBA" id="ARBA00004240"/>
    </source>
</evidence>
<dbReference type="HOGENOM" id="CLU_024293_4_0_1"/>
<dbReference type="EMBL" id="JH432104">
    <property type="status" value="NOT_ANNOTATED_CDS"/>
    <property type="molecule type" value="Genomic_DNA"/>
</dbReference>
<evidence type="ECO:0000256" key="8">
    <source>
        <dbReference type="ARBA" id="ARBA00022824"/>
    </source>
</evidence>
<organism evidence="20 21">
    <name type="scientific">Strigamia maritima</name>
    <name type="common">European centipede</name>
    <name type="synonym">Geophilus maritimus</name>
    <dbReference type="NCBI Taxonomy" id="126957"/>
    <lineage>
        <taxon>Eukaryota</taxon>
        <taxon>Metazoa</taxon>
        <taxon>Ecdysozoa</taxon>
        <taxon>Arthropoda</taxon>
        <taxon>Myriapoda</taxon>
        <taxon>Chilopoda</taxon>
        <taxon>Pleurostigmophora</taxon>
        <taxon>Geophilomorpha</taxon>
        <taxon>Linotaeniidae</taxon>
        <taxon>Strigamia</taxon>
    </lineage>
</organism>
<evidence type="ECO:0000313" key="20">
    <source>
        <dbReference type="EnsemblMetazoa" id="SMAR011811-PA"/>
    </source>
</evidence>
<feature type="domain" description="Ubiquitin-like" evidence="19">
    <location>
        <begin position="10"/>
        <end position="81"/>
    </location>
</feature>
<evidence type="ECO:0000256" key="12">
    <source>
        <dbReference type="ARBA" id="ARBA00072293"/>
    </source>
</evidence>
<dbReference type="SMART" id="SM00213">
    <property type="entry name" value="UBQ"/>
    <property type="match status" value="1"/>
</dbReference>
<reference evidence="21" key="1">
    <citation type="submission" date="2011-05" db="EMBL/GenBank/DDBJ databases">
        <authorList>
            <person name="Richards S.R."/>
            <person name="Qu J."/>
            <person name="Jiang H."/>
            <person name="Jhangiani S.N."/>
            <person name="Agravi P."/>
            <person name="Goodspeed R."/>
            <person name="Gross S."/>
            <person name="Mandapat C."/>
            <person name="Jackson L."/>
            <person name="Mathew T."/>
            <person name="Pu L."/>
            <person name="Thornton R."/>
            <person name="Saada N."/>
            <person name="Wilczek-Boney K.B."/>
            <person name="Lee S."/>
            <person name="Kovar C."/>
            <person name="Wu Y."/>
            <person name="Scherer S.E."/>
            <person name="Worley K.C."/>
            <person name="Muzny D.M."/>
            <person name="Gibbs R."/>
        </authorList>
    </citation>
    <scope>NUCLEOTIDE SEQUENCE</scope>
    <source>
        <strain evidence="21">Brora</strain>
    </source>
</reference>
<dbReference type="GO" id="GO:0031593">
    <property type="term" value="F:polyubiquitin modification-dependent protein binding"/>
    <property type="evidence" value="ECO:0007669"/>
    <property type="project" value="TreeGrafter"/>
</dbReference>
<accession>T1JDD4</accession>
<dbReference type="FunFam" id="3.10.20.90:FF:000095">
    <property type="entry name" value="Ubiquilin 4"/>
    <property type="match status" value="1"/>
</dbReference>
<proteinExistence type="predicted"/>
<protein>
    <recommendedName>
        <fullName evidence="12">Ubiquilin-4</fullName>
    </recommendedName>
    <alternativeName>
        <fullName evidence="15">Ataxin-1 interacting ubiquitin-like protein</fullName>
    </alternativeName>
    <alternativeName>
        <fullName evidence="16">Ataxin-1 ubiquitin-like-interacting protein A1U</fullName>
    </alternativeName>
    <alternativeName>
        <fullName evidence="14">Connexin43-interacting protein of 75 kDa</fullName>
    </alternativeName>
    <alternativeName>
        <fullName evidence="13">Ubiquilin-like protein</fullName>
    </alternativeName>
</protein>
<dbReference type="InterPro" id="IPR006636">
    <property type="entry name" value="STI1_HS-bd"/>
</dbReference>
<dbReference type="GO" id="GO:0048471">
    <property type="term" value="C:perinuclear region of cytoplasm"/>
    <property type="evidence" value="ECO:0007669"/>
    <property type="project" value="UniProtKB-SubCell"/>
</dbReference>
<dbReference type="InterPro" id="IPR015940">
    <property type="entry name" value="UBA"/>
</dbReference>
<keyword evidence="4" id="KW-0158">Chromosome</keyword>
<dbReference type="GO" id="GO:0005694">
    <property type="term" value="C:chromosome"/>
    <property type="evidence" value="ECO:0007669"/>
    <property type="project" value="UniProtKB-SubCell"/>
</dbReference>
<keyword evidence="8" id="KW-0256">Endoplasmic reticulum</keyword>
<dbReference type="EnsemblMetazoa" id="SMAR011811-RA">
    <property type="protein sequence ID" value="SMAR011811-PA"/>
    <property type="gene ID" value="SMAR011811"/>
</dbReference>
<dbReference type="SUPFAM" id="SSF46934">
    <property type="entry name" value="UBA-like"/>
    <property type="match status" value="1"/>
</dbReference>
<evidence type="ECO:0000256" key="3">
    <source>
        <dbReference type="ARBA" id="ARBA00004556"/>
    </source>
</evidence>
<keyword evidence="10" id="KW-0234">DNA repair</keyword>